<evidence type="ECO:0000256" key="2">
    <source>
        <dbReference type="SAM" id="SignalP"/>
    </source>
</evidence>
<dbReference type="PROSITE" id="PS51257">
    <property type="entry name" value="PROKAR_LIPOPROTEIN"/>
    <property type="match status" value="1"/>
</dbReference>
<dbReference type="SUPFAM" id="SSF50985">
    <property type="entry name" value="RCC1/BLIP-II"/>
    <property type="match status" value="2"/>
</dbReference>
<feature type="signal peptide" evidence="2">
    <location>
        <begin position="1"/>
        <end position="23"/>
    </location>
</feature>
<gene>
    <name evidence="4" type="ORF">ENSA7_45670</name>
</gene>
<feature type="chain" id="PRO_5015410983" evidence="2">
    <location>
        <begin position="24"/>
        <end position="564"/>
    </location>
</feature>
<dbReference type="Pfam" id="PF13540">
    <property type="entry name" value="RCC1_2"/>
    <property type="match status" value="2"/>
</dbReference>
<evidence type="ECO:0000313" key="4">
    <source>
        <dbReference type="EMBL" id="PRQ05521.1"/>
    </source>
</evidence>
<feature type="domain" description="RCC1-like" evidence="3">
    <location>
        <begin position="160"/>
        <end position="431"/>
    </location>
</feature>
<reference evidence="4 5" key="1">
    <citation type="submission" date="2018-03" db="EMBL/GenBank/DDBJ databases">
        <title>Draft Genome Sequences of the Obligatory Marine Myxobacteria Enhygromyxa salina SWB007.</title>
        <authorList>
            <person name="Poehlein A."/>
            <person name="Moghaddam J.A."/>
            <person name="Harms H."/>
            <person name="Alanjari M."/>
            <person name="Koenig G.M."/>
            <person name="Daniel R."/>
            <person name="Schaeberle T.F."/>
        </authorList>
    </citation>
    <scope>NUCLEOTIDE SEQUENCE [LARGE SCALE GENOMIC DNA]</scope>
    <source>
        <strain evidence="4 5">SWB007</strain>
    </source>
</reference>
<dbReference type="InterPro" id="IPR051709">
    <property type="entry name" value="Ub-ligase/GTPase-reg"/>
</dbReference>
<dbReference type="PANTHER" id="PTHR45622:SF70">
    <property type="entry name" value="SECRETION-REGULATING GUANINE NUCLEOTIDE EXCHANGE FACTOR"/>
    <property type="match status" value="1"/>
</dbReference>
<dbReference type="PANTHER" id="PTHR45622">
    <property type="entry name" value="UBIQUITIN-PROTEIN LIGASE E3A-RELATED"/>
    <property type="match status" value="1"/>
</dbReference>
<comment type="caution">
    <text evidence="4">The sequence shown here is derived from an EMBL/GenBank/DDBJ whole genome shotgun (WGS) entry which is preliminary data.</text>
</comment>
<dbReference type="Proteomes" id="UP000238823">
    <property type="component" value="Unassembled WGS sequence"/>
</dbReference>
<keyword evidence="1" id="KW-0677">Repeat</keyword>
<name>A0A2S9YK88_9BACT</name>
<sequence>MRRSSCLTGPGLFLLLACTPATGGIGSGDGSGSDTSEAATGTGTESDCIGQSGCACTPGGGCDPGLACVEDMCEPEAGDGDGDGDPAGDGDGEGDGDGDPGCSHLGCMCDGSLASCDPGLACEDGVCAPSSCGNGTPDDGEVCDDGNNVGGDGCETDCTLTTVAVVASGQHTCALIEGGSVRCWGLGGSGQLGYGTTEDIGDDETPASAGDVPLPGSALSIDLGDLHSCALFGDNSMGCWGGASLGQLGNSSNVDLGNDETLELLDAIMLGGTATQFSAGGAHTCARLDSGDVRCWGDNGNGQLGIGNTTRIGDDEHASAAPLVGLGPSDVALVATGYRHSCAVTVADDLFCWGLNGKGQLGLSTNASIGDNEPANDSGPVDVRPMSLPNNATIAQLALGKEHSCALFSSGDVLCWGHANHGQLGQGNKTNWGDQGNEPPSALTPISLGGPAKAISAGDEFSCALLEDGTVRCWGSNDIGQLGLGHKDDIGDNANELPSSVDPIDLGELTAISISSGIDHTCAVLEDYSVVCWGSGASGRLGYANANDIGDDETPASVGAISLF</sequence>
<accession>A0A2S9YK88</accession>
<keyword evidence="2" id="KW-0732">Signal</keyword>
<evidence type="ECO:0000256" key="1">
    <source>
        <dbReference type="ARBA" id="ARBA00022737"/>
    </source>
</evidence>
<dbReference type="PROSITE" id="PS50012">
    <property type="entry name" value="RCC1_3"/>
    <property type="match status" value="5"/>
</dbReference>
<evidence type="ECO:0000313" key="5">
    <source>
        <dbReference type="Proteomes" id="UP000238823"/>
    </source>
</evidence>
<dbReference type="EMBL" id="PVNL01000093">
    <property type="protein sequence ID" value="PRQ05521.1"/>
    <property type="molecule type" value="Genomic_DNA"/>
</dbReference>
<dbReference type="InterPro" id="IPR058923">
    <property type="entry name" value="RCC1-like_dom"/>
</dbReference>
<proteinExistence type="predicted"/>
<evidence type="ECO:0000259" key="3">
    <source>
        <dbReference type="Pfam" id="PF25390"/>
    </source>
</evidence>
<organism evidence="4 5">
    <name type="scientific">Enhygromyxa salina</name>
    <dbReference type="NCBI Taxonomy" id="215803"/>
    <lineage>
        <taxon>Bacteria</taxon>
        <taxon>Pseudomonadati</taxon>
        <taxon>Myxococcota</taxon>
        <taxon>Polyangia</taxon>
        <taxon>Nannocystales</taxon>
        <taxon>Nannocystaceae</taxon>
        <taxon>Enhygromyxa</taxon>
    </lineage>
</organism>
<dbReference type="InterPro" id="IPR009091">
    <property type="entry name" value="RCC1/BLIP-II"/>
</dbReference>
<dbReference type="Pfam" id="PF25390">
    <property type="entry name" value="WD40_RLD"/>
    <property type="match status" value="1"/>
</dbReference>
<dbReference type="GO" id="GO:0005737">
    <property type="term" value="C:cytoplasm"/>
    <property type="evidence" value="ECO:0007669"/>
    <property type="project" value="TreeGrafter"/>
</dbReference>
<dbReference type="RefSeq" id="WP_106091498.1">
    <property type="nucleotide sequence ID" value="NZ_PVNL01000093.1"/>
</dbReference>
<protein>
    <submittedName>
        <fullName evidence="4">Regulator of chromosome condensation (RCC1) repeat protein</fullName>
    </submittedName>
</protein>
<dbReference type="PRINTS" id="PR00633">
    <property type="entry name" value="RCCNDNSATION"/>
</dbReference>
<dbReference type="AlphaFoldDB" id="A0A2S9YK88"/>
<dbReference type="Gene3D" id="2.130.10.30">
    <property type="entry name" value="Regulator of chromosome condensation 1/beta-lactamase-inhibitor protein II"/>
    <property type="match status" value="2"/>
</dbReference>
<dbReference type="InterPro" id="IPR000408">
    <property type="entry name" value="Reg_chr_condens"/>
</dbReference>
<dbReference type="OrthoDB" id="9758365at2"/>